<comment type="similarity">
    <text evidence="1">Belongs to the RMD1/sif2 family.</text>
</comment>
<evidence type="ECO:0000313" key="5">
    <source>
        <dbReference type="EMBL" id="KAH6593285.1"/>
    </source>
</evidence>
<keyword evidence="3" id="KW-0812">Transmembrane</keyword>
<feature type="compositionally biased region" description="Basic and acidic residues" evidence="2">
    <location>
        <begin position="212"/>
        <end position="223"/>
    </location>
</feature>
<feature type="compositionally biased region" description="Low complexity" evidence="2">
    <location>
        <begin position="28"/>
        <end position="45"/>
    </location>
</feature>
<proteinExistence type="inferred from homology"/>
<evidence type="ECO:0000256" key="1">
    <source>
        <dbReference type="ARBA" id="ARBA00008306"/>
    </source>
</evidence>
<dbReference type="InterPro" id="IPR003734">
    <property type="entry name" value="DUF155"/>
</dbReference>
<keyword evidence="6" id="KW-1185">Reference proteome</keyword>
<feature type="compositionally biased region" description="Low complexity" evidence="2">
    <location>
        <begin position="1"/>
        <end position="12"/>
    </location>
</feature>
<gene>
    <name evidence="5" type="ORF">BASA50_007492</name>
</gene>
<feature type="domain" description="DUF155" evidence="4">
    <location>
        <begin position="352"/>
        <end position="525"/>
    </location>
</feature>
<dbReference type="PANTHER" id="PTHR16255">
    <property type="entry name" value="REQUIRED FOR MEIOTIC NUCLEAR DIVISION PROTEIN 1 HOMOLOG"/>
    <property type="match status" value="1"/>
</dbReference>
<feature type="region of interest" description="Disordered" evidence="2">
    <location>
        <begin position="179"/>
        <end position="223"/>
    </location>
</feature>
<keyword evidence="3" id="KW-1133">Transmembrane helix</keyword>
<dbReference type="InterPro" id="IPR051624">
    <property type="entry name" value="RMD1/Sad1-interacting"/>
</dbReference>
<dbReference type="EMBL" id="JAFCIX010000357">
    <property type="protein sequence ID" value="KAH6593285.1"/>
    <property type="molecule type" value="Genomic_DNA"/>
</dbReference>
<dbReference type="PANTHER" id="PTHR16255:SF15">
    <property type="entry name" value="SPORULATION PROTEIN RMD1"/>
    <property type="match status" value="1"/>
</dbReference>
<evidence type="ECO:0000256" key="2">
    <source>
        <dbReference type="SAM" id="MobiDB-lite"/>
    </source>
</evidence>
<evidence type="ECO:0000256" key="3">
    <source>
        <dbReference type="SAM" id="Phobius"/>
    </source>
</evidence>
<name>A0ABQ8F6X1_9FUNG</name>
<evidence type="ECO:0000313" key="6">
    <source>
        <dbReference type="Proteomes" id="UP001648503"/>
    </source>
</evidence>
<keyword evidence="3" id="KW-0472">Membrane</keyword>
<comment type="caution">
    <text evidence="5">The sequence shown here is derived from an EMBL/GenBank/DDBJ whole genome shotgun (WGS) entry which is preliminary data.</text>
</comment>
<organism evidence="5 6">
    <name type="scientific">Batrachochytrium salamandrivorans</name>
    <dbReference type="NCBI Taxonomy" id="1357716"/>
    <lineage>
        <taxon>Eukaryota</taxon>
        <taxon>Fungi</taxon>
        <taxon>Fungi incertae sedis</taxon>
        <taxon>Chytridiomycota</taxon>
        <taxon>Chytridiomycota incertae sedis</taxon>
        <taxon>Chytridiomycetes</taxon>
        <taxon>Rhizophydiales</taxon>
        <taxon>Rhizophydiales incertae sedis</taxon>
        <taxon>Batrachochytrium</taxon>
    </lineage>
</organism>
<feature type="region of interest" description="Disordered" evidence="2">
    <location>
        <begin position="1"/>
        <end position="55"/>
    </location>
</feature>
<accession>A0ABQ8F6X1</accession>
<dbReference type="Pfam" id="PF02582">
    <property type="entry name" value="DUF155"/>
    <property type="match status" value="1"/>
</dbReference>
<dbReference type="Proteomes" id="UP001648503">
    <property type="component" value="Unassembled WGS sequence"/>
</dbReference>
<feature type="transmembrane region" description="Helical" evidence="3">
    <location>
        <begin position="549"/>
        <end position="571"/>
    </location>
</feature>
<reference evidence="5 6" key="1">
    <citation type="submission" date="2021-02" db="EMBL/GenBank/DDBJ databases">
        <title>Variation within the Batrachochytrium salamandrivorans European outbreak.</title>
        <authorList>
            <person name="Kelly M."/>
            <person name="Pasmans F."/>
            <person name="Shea T.P."/>
            <person name="Munoz J.F."/>
            <person name="Carranza S."/>
            <person name="Cuomo C.A."/>
            <person name="Martel A."/>
        </authorList>
    </citation>
    <scope>NUCLEOTIDE SEQUENCE [LARGE SCALE GENOMIC DNA]</scope>
    <source>
        <strain evidence="5 6">AMFP18/2</strain>
    </source>
</reference>
<protein>
    <recommendedName>
        <fullName evidence="4">DUF155 domain-containing protein</fullName>
    </recommendedName>
</protein>
<evidence type="ECO:0000259" key="4">
    <source>
        <dbReference type="Pfam" id="PF02582"/>
    </source>
</evidence>
<sequence>MPQPSQSSPANSRSRRPPGQGRTVQFETRSSSNSRINSDDTSNNDYSGPTTALHHSDSADLAGLASNQIQTLLPPSFYGSSFPPAINYAVSGAPRVGNGSSTAVAASTSVGTTRNPSRPNRPNIPQRTTKITQKLVLFPDDSGGSGSGSGAAAALHPSAISTRPATDALDSSFLESVWTRPGSNMPSDVEADTPTTTVPASRTDVDSVADAARTHAERQSKEQRTGLPRVTCFCVGEAFKMDDAIKLCHNVHGVIPKSYDECVYFYYEPGMKGRVFGHEVISSGVVYGGKRGNSTTPSIVQRHNIRSIEQTSHLMPGIYADFPEHNQTDQRTRFPETGEGVVVYPWMNRSEVFIFDYGVVVLWNFSKTEEQQFLSMIRPFGIGLLSSEDIEIEDFHFQYDLAGPFQPRIFNDMITLKSSSPLIKLTISHGLAQSVKLALFENAMEETIDGATPLPRMMAKYGQVKMSRIEIMKIVGQLYKLKMNVNLISNVLDTPEIFWAEPELEGLYNAIRGYLEISQRAKLLNSRADVLSDLLDMLTEHLNSNEMTFITWVVIILIFFAVIIAIAEVVVKLFKMQAGLE</sequence>